<keyword evidence="2" id="KW-1185">Reference proteome</keyword>
<accession>A0ACC0UT99</accession>
<sequence>MASLQTKVDAVKTAVASPSTCTPTTVAQLKQLLLSETDDEAAKPAAKTTRAPKTPAKSRSKSTAAPNVLSPKERTTLATHVVNVTLKALTEVAKAQAAPLPAEKQSDPEEADQSQPRSRTLRRSLSAPLSPIQARSLNRVATSPNANSKSTKPNTSSSNHAKCAATAECARAAFACLRAAKESVDADQDDFQVETGMSALIAKLLALGLNDYALKELAALKARLEKTGKGVKAVDETLQNICSLLSYQGIISPKVLSIVATSQIQVLKIIATSKKPAAIEGALPFLRESHQHSPLEVLSRLAKTSEANASKAARQMASLSQLILSLAPSISSSEDRNATEPRLSVSPTVAFELQSLAFTTQLVWWKLAGHKGKIDEELLSPYSRCVKCFIRRQQPNDPDTYDLLATSFNGMMAMVKTTSYKPSDTSDSPLVSIYQAMGSAAHTTRRYDAAYDWFVKLRKILDSEKDSPVRVCSILARLLAVTLKKEDANLEDATLVKQVTEGLDGCLSGTSADLNELLEALSSTRRAAVGVLRESFEGKAPVSSDYEELLKVFIRRYPRFVRRWMGSPPDKEAPAKNILQFDQRRSIVMGSINQVLDATLMVARMDIKPDTFALQDLDDVLQHCTGLLTAVSSLSQSAARTEQLAGYHVKISTLYFAAFDKLRKQKPESKAEKKQLLVALQRSIDAVKDRSAAEKEKAQLSLKLEILAEMCKSSGRGEDTVRTLRSICTNMVEEGVLAKVAALLASQSPRLAWNMNEKTLALSRTLRSIAKADDSLNDWMFLLPEAERAAVLEHLLHLRSEDASGSTPLRLRDARMTAMLRIYTPDKYPIRRFRVLLKLCVEQMGRHEDKDDVATMLDQALRYMQKKELGEDASLAQFIPHLRTYHTSVTALGDPDSLPTSQLKETVSSWAAIAKSCHSKDDVFANIDDPDALLEHLLAINQLAGLRGETHLQLTVLELAIDLAKVLSGPTGDDLILYHCHLATQQVTIGSYTKASETLEKTKGLLQQNKEASAKVMMDFHLTEAEYLAGVDDTTEAISSLEKAHAIQTAGTWAPSKSQASLSLAQVSLVQSMISLQTGDVQEALRSVRTGVKLLSHDWAKLETARSEPSLADTVLGKADQSRSQVFGPQLWALAAPLFRSLMHISSVYAHVGLYQETLYYAESAVKIAESTQSSMFQAQGAAWMASVYFKAGIFDKVLPKLELLDEHLPSEHCSARIQLARQAGEIYSDMGDAEKAARFLQMAEETANILGQAAADGVAEASEKPAPKKRAAASRVPVKTKVTRAKAATTARVQKRAPAKPKPKQPTMDTMALIKDPHHASLMASVVLTKALGFIMQEDWTSVASVLEIANALPKFTDVKRQEQLIMASKYIGMSAEEMAQDPVFSIMDESTISYPSVSALSAPQPNMDKTNGQSPPRKGRAGAGRGANQKSLPSFAKALKQAQDVLLEAHASASASGDSAMLYRISTFLQSTGISLTAASVSNSAAVKDNLTTVAIELARNSTWKREQLAIDHAVVPAEAMKLEAMDLTGDIASFQSEFIDLVPSNWNVISITLGENHRDLCLTKFRAGDSPFILRLPLERANSRDADSDVFNFDQGHMELRDIIKKANETSHTASGLSTKEQKKAWWAEREALDTRLKELLLAIETTWLGGFKGMFSQHEKHPDLLARFSNSFYQMLDRNLPSRATVRGKKPAKTPNITLDPRILDLFIGLGDPTEPDLDFDEALNDLLYFVVDILQFNGERNAYDEIDFDAMVVETYDALRAYCQSVKACYQQEGAHTILVLDKSLHAFPWESMPCIDGLAVSRVPSLACLRRLILESTPTGSGDEALPKGHYVSSAKGTYMLNPSSDLKNTQSFFEPTFKTLSSWQSVVNKAPQESDFETALTESEILLYFGHGGGGQYVRAKTIRRLEKCRPATFLMGCSSAALTDAGEFSSYGLVWNYLTAGCPAVVGTLWDVTDRDIDRFAGKTFEGWGLFGKGTFKDRDRKGKAADGGAGAADGDDDEEAAAVEDKPGSLAEAVARAKGVCRFRYLNAASVVMYGIPVYIERDAA</sequence>
<gene>
    <name evidence="1" type="ORF">N3K66_008255</name>
</gene>
<comment type="caution">
    <text evidence="1">The sequence shown here is derived from an EMBL/GenBank/DDBJ whole genome shotgun (WGS) entry which is preliminary data.</text>
</comment>
<dbReference type="EMBL" id="CM047947">
    <property type="protein sequence ID" value="KAI9897233.1"/>
    <property type="molecule type" value="Genomic_DNA"/>
</dbReference>
<evidence type="ECO:0000313" key="2">
    <source>
        <dbReference type="Proteomes" id="UP001163324"/>
    </source>
</evidence>
<organism evidence="1 2">
    <name type="scientific">Trichothecium roseum</name>
    <dbReference type="NCBI Taxonomy" id="47278"/>
    <lineage>
        <taxon>Eukaryota</taxon>
        <taxon>Fungi</taxon>
        <taxon>Dikarya</taxon>
        <taxon>Ascomycota</taxon>
        <taxon>Pezizomycotina</taxon>
        <taxon>Sordariomycetes</taxon>
        <taxon>Hypocreomycetidae</taxon>
        <taxon>Hypocreales</taxon>
        <taxon>Hypocreales incertae sedis</taxon>
        <taxon>Trichothecium</taxon>
    </lineage>
</organism>
<dbReference type="Proteomes" id="UP001163324">
    <property type="component" value="Chromosome 8"/>
</dbReference>
<proteinExistence type="predicted"/>
<name>A0ACC0UT99_9HYPO</name>
<evidence type="ECO:0000313" key="1">
    <source>
        <dbReference type="EMBL" id="KAI9897233.1"/>
    </source>
</evidence>
<protein>
    <submittedName>
        <fullName evidence="1">Uncharacterized protein</fullName>
    </submittedName>
</protein>
<reference evidence="1" key="1">
    <citation type="submission" date="2022-10" db="EMBL/GenBank/DDBJ databases">
        <title>Complete Genome of Trichothecium roseum strain YXFP-22015, a Plant Pathogen Isolated from Citrus.</title>
        <authorList>
            <person name="Wang Y."/>
            <person name="Zhu L."/>
        </authorList>
    </citation>
    <scope>NUCLEOTIDE SEQUENCE</scope>
    <source>
        <strain evidence="1">YXFP-22015</strain>
    </source>
</reference>